<dbReference type="AlphaFoldDB" id="A0A9W8EL64"/>
<dbReference type="SFLD" id="SFLDG01132">
    <property type="entry name" value="C1.5.3:_5'-Nucleotidase_Like"/>
    <property type="match status" value="1"/>
</dbReference>
<organism evidence="1 2">
    <name type="scientific">Coemansia thaxteri</name>
    <dbReference type="NCBI Taxonomy" id="2663907"/>
    <lineage>
        <taxon>Eukaryota</taxon>
        <taxon>Fungi</taxon>
        <taxon>Fungi incertae sedis</taxon>
        <taxon>Zoopagomycota</taxon>
        <taxon>Kickxellomycotina</taxon>
        <taxon>Kickxellomycetes</taxon>
        <taxon>Kickxellales</taxon>
        <taxon>Kickxellaceae</taxon>
        <taxon>Coemansia</taxon>
    </lineage>
</organism>
<name>A0A9W8EL64_9FUNG</name>
<dbReference type="PANTHER" id="PTHR47438:SF1">
    <property type="entry name" value="PHOSPHATE METABOLISM PROTEIN 8-RELATED"/>
    <property type="match status" value="1"/>
</dbReference>
<dbReference type="NCBIfam" id="TIGR01993">
    <property type="entry name" value="Pyr-5-nucltdase"/>
    <property type="match status" value="1"/>
</dbReference>
<reference evidence="1" key="1">
    <citation type="submission" date="2022-07" db="EMBL/GenBank/DDBJ databases">
        <title>Phylogenomic reconstructions and comparative analyses of Kickxellomycotina fungi.</title>
        <authorList>
            <person name="Reynolds N.K."/>
            <person name="Stajich J.E."/>
            <person name="Barry K."/>
            <person name="Grigoriev I.V."/>
            <person name="Crous P."/>
            <person name="Smith M.E."/>
        </authorList>
    </citation>
    <scope>NUCLEOTIDE SEQUENCE</scope>
    <source>
        <strain evidence="1">IMI 214461</strain>
    </source>
</reference>
<dbReference type="OrthoDB" id="1065058at2759"/>
<dbReference type="InterPro" id="IPR023214">
    <property type="entry name" value="HAD_sf"/>
</dbReference>
<dbReference type="InterPro" id="IPR010237">
    <property type="entry name" value="Pyr-5-nucltdase"/>
</dbReference>
<dbReference type="SFLD" id="SFLDG01129">
    <property type="entry name" value="C1.5:_HAD__Beta-PGM__Phosphata"/>
    <property type="match status" value="1"/>
</dbReference>
<keyword evidence="2" id="KW-1185">Reference proteome</keyword>
<dbReference type="Pfam" id="PF00702">
    <property type="entry name" value="Hydrolase"/>
    <property type="match status" value="1"/>
</dbReference>
<comment type="caution">
    <text evidence="1">The sequence shown here is derived from an EMBL/GenBank/DDBJ whole genome shotgun (WGS) entry which is preliminary data.</text>
</comment>
<dbReference type="GO" id="GO:0008252">
    <property type="term" value="F:nucleotidase activity"/>
    <property type="evidence" value="ECO:0007669"/>
    <property type="project" value="TreeGrafter"/>
</dbReference>
<proteinExistence type="predicted"/>
<dbReference type="EMBL" id="JANBQF010000063">
    <property type="protein sequence ID" value="KAJ2006367.1"/>
    <property type="molecule type" value="Genomic_DNA"/>
</dbReference>
<dbReference type="SUPFAM" id="SSF56784">
    <property type="entry name" value="HAD-like"/>
    <property type="match status" value="1"/>
</dbReference>
<sequence length="224" mass="25163">MTNDSGCHERIFFFDIDNCLYSPELGIDRLMKERIFALGRDIGLDSHSVEDTCNNYYKDYGLTVRGLVKHHGVDAAAFNGQVNGSLPIESLISPDPALRQMLLSIKTRRWAFTNADIDHARRVLKSLEVDDLFEGITFCDYSEPDFACKPERIAYEKAMREAGVVDARLCYFADDNAQNIEAAIKTGWTSVLVAKKSDKLGSATIEHHIEAIHELPLVLPHLFA</sequence>
<protein>
    <submittedName>
        <fullName evidence="1">Suppressor of deletion of TFIIS</fullName>
    </submittedName>
</protein>
<dbReference type="Gene3D" id="3.40.50.1000">
    <property type="entry name" value="HAD superfamily/HAD-like"/>
    <property type="match status" value="1"/>
</dbReference>
<dbReference type="Gene3D" id="1.10.150.450">
    <property type="match status" value="1"/>
</dbReference>
<evidence type="ECO:0000313" key="1">
    <source>
        <dbReference type="EMBL" id="KAJ2006367.1"/>
    </source>
</evidence>
<gene>
    <name evidence="1" type="primary">SDT1</name>
    <name evidence="1" type="ORF">H4R26_001411</name>
</gene>
<dbReference type="InterPro" id="IPR006439">
    <property type="entry name" value="HAD-SF_hydro_IA"/>
</dbReference>
<dbReference type="SFLD" id="SFLDS00003">
    <property type="entry name" value="Haloacid_Dehalogenase"/>
    <property type="match status" value="1"/>
</dbReference>
<accession>A0A9W8EL64</accession>
<dbReference type="InterPro" id="IPR052791">
    <property type="entry name" value="SSM1_domain"/>
</dbReference>
<dbReference type="Proteomes" id="UP001150907">
    <property type="component" value="Unassembled WGS sequence"/>
</dbReference>
<dbReference type="GO" id="GO:0006206">
    <property type="term" value="P:pyrimidine nucleobase metabolic process"/>
    <property type="evidence" value="ECO:0007669"/>
    <property type="project" value="TreeGrafter"/>
</dbReference>
<dbReference type="InterPro" id="IPR036412">
    <property type="entry name" value="HAD-like_sf"/>
</dbReference>
<dbReference type="PANTHER" id="PTHR47438">
    <property type="entry name" value="PHOSPHATE METABOLISM PROTEIN 8-RELATED"/>
    <property type="match status" value="1"/>
</dbReference>
<dbReference type="GO" id="GO:0009166">
    <property type="term" value="P:nucleotide catabolic process"/>
    <property type="evidence" value="ECO:0007669"/>
    <property type="project" value="TreeGrafter"/>
</dbReference>
<dbReference type="NCBIfam" id="TIGR01509">
    <property type="entry name" value="HAD-SF-IA-v3"/>
    <property type="match status" value="1"/>
</dbReference>
<evidence type="ECO:0000313" key="2">
    <source>
        <dbReference type="Proteomes" id="UP001150907"/>
    </source>
</evidence>